<feature type="domain" description="F-box" evidence="1">
    <location>
        <begin position="8"/>
        <end position="54"/>
    </location>
</feature>
<reference evidence="2" key="1">
    <citation type="journal article" date="2021" name="Front. Plant Sci.">
        <title>Chromosome-Scale Genome Assembly for Chinese Sour Jujube and Insights Into Its Genome Evolution and Domestication Signature.</title>
        <authorList>
            <person name="Shen L.-Y."/>
            <person name="Luo H."/>
            <person name="Wang X.-L."/>
            <person name="Wang X.-M."/>
            <person name="Qiu X.-J."/>
            <person name="Liu H."/>
            <person name="Zhou S.-S."/>
            <person name="Jia K.-H."/>
            <person name="Nie S."/>
            <person name="Bao Y.-T."/>
            <person name="Zhang R.-G."/>
            <person name="Yun Q.-Z."/>
            <person name="Chai Y.-H."/>
            <person name="Lu J.-Y."/>
            <person name="Li Y."/>
            <person name="Zhao S.-W."/>
            <person name="Mao J.-F."/>
            <person name="Jia S.-G."/>
            <person name="Mao Y.-M."/>
        </authorList>
    </citation>
    <scope>NUCLEOTIDE SEQUENCE</scope>
    <source>
        <strain evidence="2">AT0</strain>
        <tissue evidence="2">Leaf</tissue>
    </source>
</reference>
<gene>
    <name evidence="2" type="ORF">FEM48_Zijuj08G0159800</name>
</gene>
<dbReference type="InterPro" id="IPR036047">
    <property type="entry name" value="F-box-like_dom_sf"/>
</dbReference>
<dbReference type="PANTHER" id="PTHR31672">
    <property type="entry name" value="BNACNNG10540D PROTEIN"/>
    <property type="match status" value="1"/>
</dbReference>
<dbReference type="SMART" id="SM00256">
    <property type="entry name" value="FBOX"/>
    <property type="match status" value="1"/>
</dbReference>
<dbReference type="InterPro" id="IPR001810">
    <property type="entry name" value="F-box_dom"/>
</dbReference>
<evidence type="ECO:0000313" key="2">
    <source>
        <dbReference type="EMBL" id="KAH7520578.1"/>
    </source>
</evidence>
<protein>
    <recommendedName>
        <fullName evidence="1">F-box domain-containing protein</fullName>
    </recommendedName>
</protein>
<dbReference type="Pfam" id="PF00646">
    <property type="entry name" value="F-box"/>
    <property type="match status" value="1"/>
</dbReference>
<sequence length="548" mass="62863">MMGFSGESESFVNLAEDLVIEILLRLPGRSLMRFKSVCKSWNSIINSSSFIHKHFLIDRDPYIVLTSHGGKFGTRFLTYDHTLGAVDVGEKICGIDKKGSGGVPWDATELSPTQPRQGHLDNINKWLKLDCYSSCNGLIFVKYANMGNMAAWYKYALWNPATGESKEIPIFPDPPRFGYGYSDEEEDYPQDFGIGFDSKNNEYKPFYTCSDIELDVMVIKIYSFKTERWKIIECSGIISHGVLFEVVNSEAEGMSHWIGYSSLVDREVIVSFDINTELVQTTPFPDDIIATYTYTYSTYYPWIPSCPYPLRFNESLALVVTQLHSSFVVGKSFDIWVLGEYGNKDSWTKLFTIGPLSARIERVVGFWSQTKIFVSENNDKEVDGKEVKRTVFNVSYCALAECCGGKPIGQEFMNIIEVVASSNIYKNLTVEEEQAQEGRWLASQVQAVHIIFAQFQLSSLHNTFPFENEWHKLSEQGFLQRIGMQYHWRNCDYKSFDEFLMDIKQSKRKNIRQERKKILQQNLTMKCLRGYEIKFGNLVESTSARGHQ</sequence>
<evidence type="ECO:0000259" key="1">
    <source>
        <dbReference type="PROSITE" id="PS50181"/>
    </source>
</evidence>
<dbReference type="Proteomes" id="UP000813462">
    <property type="component" value="Unassembled WGS sequence"/>
</dbReference>
<proteinExistence type="predicted"/>
<dbReference type="InterPro" id="IPR017451">
    <property type="entry name" value="F-box-assoc_interact_dom"/>
</dbReference>
<dbReference type="PROSITE" id="PS50181">
    <property type="entry name" value="FBOX"/>
    <property type="match status" value="1"/>
</dbReference>
<dbReference type="PANTHER" id="PTHR31672:SF13">
    <property type="entry name" value="F-BOX PROTEIN CPR30-LIKE"/>
    <property type="match status" value="1"/>
</dbReference>
<accession>A0A978V012</accession>
<dbReference type="Pfam" id="PF04339">
    <property type="entry name" value="FemAB_like"/>
    <property type="match status" value="1"/>
</dbReference>
<dbReference type="AlphaFoldDB" id="A0A978V012"/>
<dbReference type="Gene3D" id="1.20.1280.50">
    <property type="match status" value="1"/>
</dbReference>
<dbReference type="EMBL" id="JAEACU010000008">
    <property type="protein sequence ID" value="KAH7520578.1"/>
    <property type="molecule type" value="Genomic_DNA"/>
</dbReference>
<dbReference type="InterPro" id="IPR007434">
    <property type="entry name" value="FemAB-like"/>
</dbReference>
<dbReference type="InterPro" id="IPR006527">
    <property type="entry name" value="F-box-assoc_dom_typ1"/>
</dbReference>
<organism evidence="2 3">
    <name type="scientific">Ziziphus jujuba var. spinosa</name>
    <dbReference type="NCBI Taxonomy" id="714518"/>
    <lineage>
        <taxon>Eukaryota</taxon>
        <taxon>Viridiplantae</taxon>
        <taxon>Streptophyta</taxon>
        <taxon>Embryophyta</taxon>
        <taxon>Tracheophyta</taxon>
        <taxon>Spermatophyta</taxon>
        <taxon>Magnoliopsida</taxon>
        <taxon>eudicotyledons</taxon>
        <taxon>Gunneridae</taxon>
        <taxon>Pentapetalae</taxon>
        <taxon>rosids</taxon>
        <taxon>fabids</taxon>
        <taxon>Rosales</taxon>
        <taxon>Rhamnaceae</taxon>
        <taxon>Paliureae</taxon>
        <taxon>Ziziphus</taxon>
    </lineage>
</organism>
<evidence type="ECO:0000313" key="3">
    <source>
        <dbReference type="Proteomes" id="UP000813462"/>
    </source>
</evidence>
<dbReference type="SUPFAM" id="SSF81383">
    <property type="entry name" value="F-box domain"/>
    <property type="match status" value="1"/>
</dbReference>
<name>A0A978V012_ZIZJJ</name>
<dbReference type="InterPro" id="IPR050796">
    <property type="entry name" value="SCF_F-box_component"/>
</dbReference>
<comment type="caution">
    <text evidence="2">The sequence shown here is derived from an EMBL/GenBank/DDBJ whole genome shotgun (WGS) entry which is preliminary data.</text>
</comment>
<dbReference type="Pfam" id="PF07734">
    <property type="entry name" value="FBA_1"/>
    <property type="match status" value="1"/>
</dbReference>
<dbReference type="NCBIfam" id="TIGR01640">
    <property type="entry name" value="F_box_assoc_1"/>
    <property type="match status" value="1"/>
</dbReference>